<proteinExistence type="predicted"/>
<accession>A0A6J5NPQ9</accession>
<evidence type="ECO:0000313" key="1">
    <source>
        <dbReference type="EMBL" id="CAB4160853.1"/>
    </source>
</evidence>
<gene>
    <name evidence="1" type="ORF">UFOVP772_14</name>
</gene>
<sequence length="397" mass="45019">MALNDALNNELDDQDLNKQKKPYASIGLDGGEIYTGVLDTPISEDWSPILRSFGLDPEVFEVVGDQVKMSKWQQSKRTESGDRDIVWLYAYKAVFRRKLGPTVSPEDVQNLRKVVQNWKFAKPVKKETTEPATTFVVNWADWQLFKSAGGGVDATIERVLESFDKTVQRFKELQRAGRNIEQIALVNMGDPIEGCTGHYPSQEFSVQGTQRQQLLLALDLWSLGVRTLASLAPKAIFISTLSNHGEWQRRNGKNFTTDSDSADGFLADTLKRIFEGTDHINDWVIPHDEMCIQKELSGVPVAFTHGHKVSGKEIEWLRGQSIKLLRDYGKEPKLWVTAHKHHVKVDDMGMWWRFQCPSLDGGSKWFEDIAGMWSTPGTLTFLVGLHDKNHWSDMSVL</sequence>
<protein>
    <submittedName>
        <fullName evidence="1">Uncharacterized protein</fullName>
    </submittedName>
</protein>
<organism evidence="1">
    <name type="scientific">uncultured Caudovirales phage</name>
    <dbReference type="NCBI Taxonomy" id="2100421"/>
    <lineage>
        <taxon>Viruses</taxon>
        <taxon>Duplodnaviria</taxon>
        <taxon>Heunggongvirae</taxon>
        <taxon>Uroviricota</taxon>
        <taxon>Caudoviricetes</taxon>
        <taxon>Peduoviridae</taxon>
        <taxon>Maltschvirus</taxon>
        <taxon>Maltschvirus maltsch</taxon>
    </lineage>
</organism>
<reference evidence="1" key="1">
    <citation type="submission" date="2020-04" db="EMBL/GenBank/DDBJ databases">
        <authorList>
            <person name="Chiriac C."/>
            <person name="Salcher M."/>
            <person name="Ghai R."/>
            <person name="Kavagutti S V."/>
        </authorList>
    </citation>
    <scope>NUCLEOTIDE SEQUENCE</scope>
</reference>
<name>A0A6J5NPQ9_9CAUD</name>
<dbReference type="EMBL" id="LR796708">
    <property type="protein sequence ID" value="CAB4160853.1"/>
    <property type="molecule type" value="Genomic_DNA"/>
</dbReference>